<reference evidence="2 3" key="1">
    <citation type="submission" date="2023-05" db="EMBL/GenBank/DDBJ databases">
        <title>B98-5 Cell Line De Novo Hybrid Assembly: An Optical Mapping Approach.</title>
        <authorList>
            <person name="Kananen K."/>
            <person name="Auerbach J.A."/>
            <person name="Kautto E."/>
            <person name="Blachly J.S."/>
        </authorList>
    </citation>
    <scope>NUCLEOTIDE SEQUENCE [LARGE SCALE GENOMIC DNA]</scope>
    <source>
        <strain evidence="2">B95-8</strain>
        <tissue evidence="2">Cell line</tissue>
    </source>
</reference>
<dbReference type="SUPFAM" id="SSF55637">
    <property type="entry name" value="Cell cycle regulatory proteins"/>
    <property type="match status" value="1"/>
</dbReference>
<feature type="region of interest" description="Disordered" evidence="1">
    <location>
        <begin position="46"/>
        <end position="67"/>
    </location>
</feature>
<protein>
    <submittedName>
        <fullName evidence="2">Uncharacterized protein</fullName>
    </submittedName>
</protein>
<comment type="caution">
    <text evidence="2">The sequence shown here is derived from an EMBL/GenBank/DDBJ whole genome shotgun (WGS) entry which is preliminary data.</text>
</comment>
<dbReference type="Proteomes" id="UP001266305">
    <property type="component" value="Unassembled WGS sequence"/>
</dbReference>
<gene>
    <name evidence="2" type="ORF">P7K49_000570</name>
</gene>
<sequence>MAHKQIYYSDKYFDEHYEYRAKAGVGGRCLLLLRAVLRSWVRGRTLPGRARSGRPQLEEPGALGDAE</sequence>
<keyword evidence="3" id="KW-1185">Reference proteome</keyword>
<name>A0ABQ9WDS9_SAGOE</name>
<organism evidence="2 3">
    <name type="scientific">Saguinus oedipus</name>
    <name type="common">Cotton-top tamarin</name>
    <name type="synonym">Oedipomidas oedipus</name>
    <dbReference type="NCBI Taxonomy" id="9490"/>
    <lineage>
        <taxon>Eukaryota</taxon>
        <taxon>Metazoa</taxon>
        <taxon>Chordata</taxon>
        <taxon>Craniata</taxon>
        <taxon>Vertebrata</taxon>
        <taxon>Euteleostomi</taxon>
        <taxon>Mammalia</taxon>
        <taxon>Eutheria</taxon>
        <taxon>Euarchontoglires</taxon>
        <taxon>Primates</taxon>
        <taxon>Haplorrhini</taxon>
        <taxon>Platyrrhini</taxon>
        <taxon>Cebidae</taxon>
        <taxon>Callitrichinae</taxon>
        <taxon>Saguinus</taxon>
    </lineage>
</organism>
<dbReference type="EMBL" id="JASSZA010000001">
    <property type="protein sequence ID" value="KAK2119184.1"/>
    <property type="molecule type" value="Genomic_DNA"/>
</dbReference>
<evidence type="ECO:0000313" key="3">
    <source>
        <dbReference type="Proteomes" id="UP001266305"/>
    </source>
</evidence>
<dbReference type="InterPro" id="IPR036858">
    <property type="entry name" value="Cyclin-dep_kinase_reg-sub_sf"/>
</dbReference>
<proteinExistence type="predicted"/>
<dbReference type="Gene3D" id="3.30.170.10">
    <property type="entry name" value="Cyclin-dependent kinase, regulatory subunit"/>
    <property type="match status" value="1"/>
</dbReference>
<accession>A0ABQ9WDS9</accession>
<evidence type="ECO:0000313" key="2">
    <source>
        <dbReference type="EMBL" id="KAK2119184.1"/>
    </source>
</evidence>
<evidence type="ECO:0000256" key="1">
    <source>
        <dbReference type="SAM" id="MobiDB-lite"/>
    </source>
</evidence>